<protein>
    <submittedName>
        <fullName evidence="1">Uncharacterized protein</fullName>
    </submittedName>
</protein>
<dbReference type="Proteomes" id="UP001465976">
    <property type="component" value="Unassembled WGS sequence"/>
</dbReference>
<organism evidence="1 2">
    <name type="scientific">Marasmius crinis-equi</name>
    <dbReference type="NCBI Taxonomy" id="585013"/>
    <lineage>
        <taxon>Eukaryota</taxon>
        <taxon>Fungi</taxon>
        <taxon>Dikarya</taxon>
        <taxon>Basidiomycota</taxon>
        <taxon>Agaricomycotina</taxon>
        <taxon>Agaricomycetes</taxon>
        <taxon>Agaricomycetidae</taxon>
        <taxon>Agaricales</taxon>
        <taxon>Marasmiineae</taxon>
        <taxon>Marasmiaceae</taxon>
        <taxon>Marasmius</taxon>
    </lineage>
</organism>
<dbReference type="EMBL" id="JBAHYK010000384">
    <property type="protein sequence ID" value="KAL0574583.1"/>
    <property type="molecule type" value="Genomic_DNA"/>
</dbReference>
<comment type="caution">
    <text evidence="1">The sequence shown here is derived from an EMBL/GenBank/DDBJ whole genome shotgun (WGS) entry which is preliminary data.</text>
</comment>
<reference evidence="1 2" key="1">
    <citation type="submission" date="2024-02" db="EMBL/GenBank/DDBJ databases">
        <title>A draft genome for the cacao thread blight pathogen Marasmius crinis-equi.</title>
        <authorList>
            <person name="Cohen S.P."/>
            <person name="Baruah I.K."/>
            <person name="Amoako-Attah I."/>
            <person name="Bukari Y."/>
            <person name="Meinhardt L.W."/>
            <person name="Bailey B.A."/>
        </authorList>
    </citation>
    <scope>NUCLEOTIDE SEQUENCE [LARGE SCALE GENOMIC DNA]</scope>
    <source>
        <strain evidence="1 2">GH-76</strain>
    </source>
</reference>
<name>A0ABR3FHE8_9AGAR</name>
<evidence type="ECO:0000313" key="2">
    <source>
        <dbReference type="Proteomes" id="UP001465976"/>
    </source>
</evidence>
<accession>A0ABR3FHE8</accession>
<proteinExistence type="predicted"/>
<sequence length="156" mass="17677">MGRTTDFHPTNWAVGGWAFNRQELFDLFQSFSVEDKKSFGIPAAEGLENSWNKIAYDIINRFIDAKTPRPNLFAVKGAKIPNAGGMNYVFTMLLKENPEQDFNFEEFDVFRGEIEYRKGVLGDMGLSLDGKEFKTFVSGRDGVEFVHLTTNPGKAY</sequence>
<evidence type="ECO:0000313" key="1">
    <source>
        <dbReference type="EMBL" id="KAL0574583.1"/>
    </source>
</evidence>
<gene>
    <name evidence="1" type="ORF">V5O48_007368</name>
</gene>
<keyword evidence="2" id="KW-1185">Reference proteome</keyword>